<dbReference type="PANTHER" id="PTHR42307:SF2">
    <property type="entry name" value="PUP DEAMIDASE_DEPUPYLASE"/>
    <property type="match status" value="1"/>
</dbReference>
<dbReference type="GO" id="GO:0000502">
    <property type="term" value="C:proteasome complex"/>
    <property type="evidence" value="ECO:0007669"/>
    <property type="project" value="UniProtKB-KW"/>
</dbReference>
<sequence length="519" mass="56997">MTVKRVIGTETEFGILSSTPFNPIRFSAQLVDAYAAAGAASPSGPIRWDYRGEDPLNDARGFRIDRAAADPSQLTDNPDSLAPSGPVSVRRPSDVELAMPRASNTVLTNGARFYVDHAHPEYSGPETLGPLDAVLYDRAGEHIARDAMQLASQDGNDYIVYKNNVDGKGATYGAHENYLVDRSVDFDDLVGALIPFFVTRPVLCGAGRVGLGQRSEEPGYQISQRADYVENDIGLETTFNRPIINTRDEPHAASQWRRLHVIGGDANLFDYSNFLKFGTTSAVLWLIENGGADLEMDSLAIADPVFETTEVSWDLSLTHQIALRDGSSATALDIQAHYARMCRTAMEKAGIVDDETLLLLDTWDEVIELLRNDIFSAASKVEWVAKYQMLQALKSRGDLAWDDPKLVAFDLQWHDLRAGRSIVDRLDQAARIDRLFTPDQVKRAATVPPENTRAFVRGTLIANFPGKVHAAAWDSVTVDNGEESLLRIPTLNPLAGTKELVGEAVAAPTINNFLERLRG</sequence>
<dbReference type="GO" id="GO:0019941">
    <property type="term" value="P:modification-dependent protein catabolic process"/>
    <property type="evidence" value="ECO:0007669"/>
    <property type="project" value="InterPro"/>
</dbReference>
<dbReference type="Proteomes" id="UP000280344">
    <property type="component" value="Chromosome"/>
</dbReference>
<keyword evidence="3" id="KW-0647">Proteasome</keyword>
<dbReference type="GO" id="GO:0005524">
    <property type="term" value="F:ATP binding"/>
    <property type="evidence" value="ECO:0007669"/>
    <property type="project" value="TreeGrafter"/>
</dbReference>
<reference evidence="3 4" key="1">
    <citation type="submission" date="2018-12" db="EMBL/GenBank/DDBJ databases">
        <title>Complete genome sequence of Flaviflexus sp. H23T48.</title>
        <authorList>
            <person name="Bae J.-W."/>
            <person name="Lee J.-Y."/>
        </authorList>
    </citation>
    <scope>NUCLEOTIDE SEQUENCE [LARGE SCALE GENOMIC DNA]</scope>
    <source>
        <strain evidence="3 4">H23T48</strain>
    </source>
</reference>
<evidence type="ECO:0000256" key="1">
    <source>
        <dbReference type="ARBA" id="ARBA00009114"/>
    </source>
</evidence>
<feature type="region of interest" description="Disordered" evidence="2">
    <location>
        <begin position="68"/>
        <end position="88"/>
    </location>
</feature>
<dbReference type="RefSeq" id="WP_126703240.1">
    <property type="nucleotide sequence ID" value="NZ_CP034593.1"/>
</dbReference>
<dbReference type="AlphaFoldDB" id="A0A3S9PVW7"/>
<dbReference type="KEGG" id="flh:EJ997_02810"/>
<dbReference type="GO" id="GO:0016811">
    <property type="term" value="F:hydrolase activity, acting on carbon-nitrogen (but not peptide) bonds, in linear amides"/>
    <property type="evidence" value="ECO:0007669"/>
    <property type="project" value="InterPro"/>
</dbReference>
<dbReference type="OrthoDB" id="9760627at2"/>
<protein>
    <submittedName>
        <fullName evidence="3">Proteasome accessory factor PafA2</fullName>
    </submittedName>
</protein>
<organism evidence="3 4">
    <name type="scientific">Flaviflexus ciconiae</name>
    <dbReference type="NCBI Taxonomy" id="2496867"/>
    <lineage>
        <taxon>Bacteria</taxon>
        <taxon>Bacillati</taxon>
        <taxon>Actinomycetota</taxon>
        <taxon>Actinomycetes</taxon>
        <taxon>Actinomycetales</taxon>
        <taxon>Actinomycetaceae</taxon>
        <taxon>Flaviflexus</taxon>
    </lineage>
</organism>
<dbReference type="NCBIfam" id="TIGR03688">
    <property type="entry name" value="depupylase_Dop"/>
    <property type="match status" value="1"/>
</dbReference>
<dbReference type="GO" id="GO:0008233">
    <property type="term" value="F:peptidase activity"/>
    <property type="evidence" value="ECO:0007669"/>
    <property type="project" value="InterPro"/>
</dbReference>
<evidence type="ECO:0000256" key="2">
    <source>
        <dbReference type="SAM" id="MobiDB-lite"/>
    </source>
</evidence>
<evidence type="ECO:0000313" key="4">
    <source>
        <dbReference type="Proteomes" id="UP000280344"/>
    </source>
</evidence>
<name>A0A3S9PVW7_9ACTO</name>
<gene>
    <name evidence="3" type="ORF">EJ997_02810</name>
</gene>
<dbReference type="InterPro" id="IPR004347">
    <property type="entry name" value="Pup_ligase/deamidase"/>
</dbReference>
<proteinExistence type="inferred from homology"/>
<comment type="similarity">
    <text evidence="1">Belongs to the Pup ligase/Pup deamidase family. Pup deamidase subfamily.</text>
</comment>
<dbReference type="GO" id="GO:0070490">
    <property type="term" value="P:protein pupylation"/>
    <property type="evidence" value="ECO:0007669"/>
    <property type="project" value="TreeGrafter"/>
</dbReference>
<dbReference type="PANTHER" id="PTHR42307">
    <property type="entry name" value="PUP DEAMIDASE/DEPUPYLASE"/>
    <property type="match status" value="1"/>
</dbReference>
<keyword evidence="4" id="KW-1185">Reference proteome</keyword>
<accession>A0A3S9PVW7</accession>
<dbReference type="Pfam" id="PF03136">
    <property type="entry name" value="Pup_ligase"/>
    <property type="match status" value="1"/>
</dbReference>
<evidence type="ECO:0000313" key="3">
    <source>
        <dbReference type="EMBL" id="AZQ76432.1"/>
    </source>
</evidence>
<dbReference type="InterPro" id="IPR022366">
    <property type="entry name" value="Pup_deamidase"/>
</dbReference>
<dbReference type="EMBL" id="CP034593">
    <property type="protein sequence ID" value="AZQ76432.1"/>
    <property type="molecule type" value="Genomic_DNA"/>
</dbReference>
<dbReference type="GO" id="GO:0010498">
    <property type="term" value="P:proteasomal protein catabolic process"/>
    <property type="evidence" value="ECO:0007669"/>
    <property type="project" value="InterPro"/>
</dbReference>